<proteinExistence type="predicted"/>
<comment type="caution">
    <text evidence="2">The sequence shown here is derived from an EMBL/GenBank/DDBJ whole genome shotgun (WGS) entry which is preliminary data.</text>
</comment>
<dbReference type="HOGENOM" id="CLU_075800_0_0_9"/>
<reference evidence="2" key="1">
    <citation type="submission" date="2010-07" db="EMBL/GenBank/DDBJ databases">
        <authorList>
            <person name="Muzny D."/>
            <person name="Qin X."/>
            <person name="Deng J."/>
            <person name="Jiang H."/>
            <person name="Liu Y."/>
            <person name="Qu J."/>
            <person name="Song X.-Z."/>
            <person name="Zhang L."/>
            <person name="Thornton R."/>
            <person name="Coyle M."/>
            <person name="Francisco L."/>
            <person name="Jackson L."/>
            <person name="Javaid M."/>
            <person name="Korchina V."/>
            <person name="Kovar C."/>
            <person name="Mata R."/>
            <person name="Mathew T."/>
            <person name="Ngo R."/>
            <person name="Nguyen L."/>
            <person name="Nguyen N."/>
            <person name="Okwuonu G."/>
            <person name="Ongeri F."/>
            <person name="Pham C."/>
            <person name="Simmons D."/>
            <person name="Wilczek-Boney K."/>
            <person name="Hale W."/>
            <person name="Jakkamsetti A."/>
            <person name="Pham P."/>
            <person name="Ruth R."/>
            <person name="San Lucas F."/>
            <person name="Warren J."/>
            <person name="Zhang J."/>
            <person name="Zhao Z."/>
            <person name="Zhou C."/>
            <person name="Zhu D."/>
            <person name="Lee S."/>
            <person name="Bess C."/>
            <person name="Blankenburg K."/>
            <person name="Forbes L."/>
            <person name="Fu Q."/>
            <person name="Gubbala S."/>
            <person name="Hirani K."/>
            <person name="Jayaseelan J.C."/>
            <person name="Lara F."/>
            <person name="Munidasa M."/>
            <person name="Palculict T."/>
            <person name="Patil S."/>
            <person name="Pu L.-L."/>
            <person name="Saada N."/>
            <person name="Tang L."/>
            <person name="Weissenberger G."/>
            <person name="Zhu Y."/>
            <person name="Hemphill L."/>
            <person name="Shang Y."/>
            <person name="Youmans B."/>
            <person name="Ayvaz T."/>
            <person name="Ross M."/>
            <person name="Santibanez J."/>
            <person name="Aqrawi P."/>
            <person name="Gross S."/>
            <person name="Joshi V."/>
            <person name="Fowler G."/>
            <person name="Nazareth L."/>
            <person name="Reid J."/>
            <person name="Worley K."/>
            <person name="Petrosino J."/>
            <person name="Highlander S."/>
            <person name="Gibbs R."/>
        </authorList>
    </citation>
    <scope>NUCLEOTIDE SEQUENCE [LARGE SCALE GENOMIC DNA]</scope>
    <source>
        <strain evidence="2">DSM 20284</strain>
    </source>
</reference>
<dbReference type="SMART" id="SM00986">
    <property type="entry name" value="UDG"/>
    <property type="match status" value="1"/>
</dbReference>
<protein>
    <submittedName>
        <fullName evidence="2">Uracil-DNA glycosylase, family 4</fullName>
        <ecNumber evidence="2">3.2.2.-</ecNumber>
    </submittedName>
</protein>
<dbReference type="PANTHER" id="PTHR42160:SF1">
    <property type="entry name" value="URACIL-DNA GLYCOSYLASE SUPERFAMILY PROTEIN"/>
    <property type="match status" value="1"/>
</dbReference>
<feature type="domain" description="Uracil-DNA glycosylase-like" evidence="1">
    <location>
        <begin position="43"/>
        <end position="200"/>
    </location>
</feature>
<dbReference type="GO" id="GO:0016798">
    <property type="term" value="F:hydrolase activity, acting on glycosyl bonds"/>
    <property type="evidence" value="ECO:0007669"/>
    <property type="project" value="UniProtKB-KW"/>
</dbReference>
<dbReference type="InterPro" id="IPR036895">
    <property type="entry name" value="Uracil-DNA_glycosylase-like_sf"/>
</dbReference>
<dbReference type="eggNOG" id="COG1573">
    <property type="taxonomic scope" value="Bacteria"/>
</dbReference>
<evidence type="ECO:0000313" key="2">
    <source>
        <dbReference type="EMBL" id="EFL94971.1"/>
    </source>
</evidence>
<dbReference type="AlphaFoldDB" id="E0NIK8"/>
<keyword evidence="2" id="KW-0326">Glycosidase</keyword>
<dbReference type="PANTHER" id="PTHR42160">
    <property type="entry name" value="URACIL-DNA GLYCOSYLASE SUPERFAMILY PROTEIN"/>
    <property type="match status" value="1"/>
</dbReference>
<accession>E0NIK8</accession>
<evidence type="ECO:0000259" key="1">
    <source>
        <dbReference type="SMART" id="SM00986"/>
    </source>
</evidence>
<keyword evidence="3" id="KW-1185">Reference proteome</keyword>
<dbReference type="EMBL" id="AEEG01000009">
    <property type="protein sequence ID" value="EFL94971.1"/>
    <property type="molecule type" value="Genomic_DNA"/>
</dbReference>
<gene>
    <name evidence="2" type="primary">ung2</name>
    <name evidence="2" type="ORF">HMPREF0623_1839</name>
</gene>
<dbReference type="Gene3D" id="3.40.470.10">
    <property type="entry name" value="Uracil-DNA glycosylase-like domain"/>
    <property type="match status" value="1"/>
</dbReference>
<dbReference type="Pfam" id="PF03167">
    <property type="entry name" value="UDG"/>
    <property type="match status" value="1"/>
</dbReference>
<keyword evidence="2" id="KW-0378">Hydrolase</keyword>
<dbReference type="InterPro" id="IPR005122">
    <property type="entry name" value="Uracil-DNA_glycosylase-like"/>
</dbReference>
<name>E0NIK8_PEDAC</name>
<sequence>MMYTGGSFLIERRICLDYQMPFFKEIMQDPQNAIFTEKGWHPIYMLNPQARILIVGQAPGKRVQDTEIIWNDKSGDRLRDWMGISRETFYNSGKIAVLPMDFYYPGKGKSGDIPPRKAVAEKWHPQMVAAMPNIQLTLLIGAYSQRYYLKTTPKTTTTELVKNYQSFLPKYFPLVHPSPRNNIWLARNPWFEEQVVPDLKRRVAAILQDS</sequence>
<dbReference type="Proteomes" id="UP000004470">
    <property type="component" value="Unassembled WGS sequence"/>
</dbReference>
<dbReference type="SMART" id="SM00987">
    <property type="entry name" value="UreE_C"/>
    <property type="match status" value="1"/>
</dbReference>
<dbReference type="SUPFAM" id="SSF52141">
    <property type="entry name" value="Uracil-DNA glycosylase-like"/>
    <property type="match status" value="1"/>
</dbReference>
<dbReference type="CDD" id="cd10033">
    <property type="entry name" value="UDG_like"/>
    <property type="match status" value="1"/>
</dbReference>
<dbReference type="InterPro" id="IPR047124">
    <property type="entry name" value="HI_0220.2"/>
</dbReference>
<evidence type="ECO:0000313" key="3">
    <source>
        <dbReference type="Proteomes" id="UP000004470"/>
    </source>
</evidence>
<organism evidence="2 3">
    <name type="scientific">Pediococcus acidilactici DSM 20284</name>
    <dbReference type="NCBI Taxonomy" id="862514"/>
    <lineage>
        <taxon>Bacteria</taxon>
        <taxon>Bacillati</taxon>
        <taxon>Bacillota</taxon>
        <taxon>Bacilli</taxon>
        <taxon>Lactobacillales</taxon>
        <taxon>Lactobacillaceae</taxon>
        <taxon>Pediococcus</taxon>
        <taxon>Pediococcus acidilactici group</taxon>
    </lineage>
</organism>
<dbReference type="EC" id="3.2.2.-" evidence="2"/>